<dbReference type="GO" id="GO:0004175">
    <property type="term" value="F:endopeptidase activity"/>
    <property type="evidence" value="ECO:0007669"/>
    <property type="project" value="UniProtKB-ARBA"/>
</dbReference>
<dbReference type="AlphaFoldDB" id="A0AB36BL01"/>
<evidence type="ECO:0000259" key="2">
    <source>
        <dbReference type="Pfam" id="PF02517"/>
    </source>
</evidence>
<dbReference type="Pfam" id="PF02517">
    <property type="entry name" value="Rce1-like"/>
    <property type="match status" value="1"/>
</dbReference>
<feature type="transmembrane region" description="Helical" evidence="1">
    <location>
        <begin position="12"/>
        <end position="28"/>
    </location>
</feature>
<sequence length="302" mass="34397">MKIADKLLSKYPLLSIIIVSFVAGWGVWSMNRYASKKDNLIIDGVCILGAILLYIWLLHYAEKGTNQDRVFRPLVIKTKYKVLAFPLLIYIYRVFGLIFSYGKSDNQTQLDKYIKQENWLSNSISHAVFPAVTEEIIFRGIIFVISMVATLIIMKHLHSIKTKSIALISCLFVFAVVTSLFFGVMHIWAGGFKDYENMWGYVSSGVVLASVFVITRDIKLTMLLHFTENLYVTLRIMGGEAKFVSELMFVIWTVVFAIMIIGVIILGITCKFNTRLSDKVNASVNSIAESMNDDWKHFVKNK</sequence>
<feature type="domain" description="CAAX prenyl protease 2/Lysostaphin resistance protein A-like" evidence="2">
    <location>
        <begin position="120"/>
        <end position="230"/>
    </location>
</feature>
<keyword evidence="1" id="KW-0812">Transmembrane</keyword>
<dbReference type="GO" id="GO:0008237">
    <property type="term" value="F:metallopeptidase activity"/>
    <property type="evidence" value="ECO:0007669"/>
    <property type="project" value="UniProtKB-KW"/>
</dbReference>
<feature type="transmembrane region" description="Helical" evidence="1">
    <location>
        <begin position="198"/>
        <end position="215"/>
    </location>
</feature>
<feature type="transmembrane region" description="Helical" evidence="1">
    <location>
        <begin position="166"/>
        <end position="192"/>
    </location>
</feature>
<comment type="caution">
    <text evidence="3">The sequence shown here is derived from an EMBL/GenBank/DDBJ whole genome shotgun (WGS) entry which is preliminary data.</text>
</comment>
<keyword evidence="1" id="KW-1133">Transmembrane helix</keyword>
<feature type="transmembrane region" description="Helical" evidence="1">
    <location>
        <begin position="40"/>
        <end position="61"/>
    </location>
</feature>
<dbReference type="InterPro" id="IPR003675">
    <property type="entry name" value="Rce1/LyrA-like_dom"/>
</dbReference>
<evidence type="ECO:0000313" key="3">
    <source>
        <dbReference type="EMBL" id="NBH31616.1"/>
    </source>
</evidence>
<keyword evidence="1" id="KW-0472">Membrane</keyword>
<gene>
    <name evidence="3" type="ORF">D3Z30_11595</name>
</gene>
<feature type="transmembrane region" description="Helical" evidence="1">
    <location>
        <begin position="82"/>
        <end position="102"/>
    </location>
</feature>
<keyword evidence="3" id="KW-0378">Hydrolase</keyword>
<accession>A0AB36BL01</accession>
<feature type="transmembrane region" description="Helical" evidence="1">
    <location>
        <begin position="136"/>
        <end position="154"/>
    </location>
</feature>
<organism evidence="3 4">
    <name type="scientific">Staphylococcus warneri</name>
    <dbReference type="NCBI Taxonomy" id="1292"/>
    <lineage>
        <taxon>Bacteria</taxon>
        <taxon>Bacillati</taxon>
        <taxon>Bacillota</taxon>
        <taxon>Bacilli</taxon>
        <taxon>Bacillales</taxon>
        <taxon>Staphylococcaceae</taxon>
        <taxon>Staphylococcus</taxon>
    </lineage>
</organism>
<dbReference type="RefSeq" id="WP_160175628.1">
    <property type="nucleotide sequence ID" value="NZ_QXWP01000009.1"/>
</dbReference>
<evidence type="ECO:0000256" key="1">
    <source>
        <dbReference type="SAM" id="Phobius"/>
    </source>
</evidence>
<feature type="transmembrane region" description="Helical" evidence="1">
    <location>
        <begin position="247"/>
        <end position="268"/>
    </location>
</feature>
<reference evidence="3 4" key="1">
    <citation type="submission" date="2018-08" db="EMBL/GenBank/DDBJ databases">
        <title>Murine metabolic-syndrome-specific gut microbial biobank.</title>
        <authorList>
            <person name="Liu C."/>
        </authorList>
    </citation>
    <scope>NUCLEOTIDE SEQUENCE [LARGE SCALE GENOMIC DNA]</scope>
    <source>
        <strain evidence="3 4">1XD21-27</strain>
    </source>
</reference>
<name>A0AB36BL01_STAWA</name>
<dbReference type="GO" id="GO:0080120">
    <property type="term" value="P:CAAX-box protein maturation"/>
    <property type="evidence" value="ECO:0007669"/>
    <property type="project" value="UniProtKB-ARBA"/>
</dbReference>
<dbReference type="EMBL" id="QXWP01000009">
    <property type="protein sequence ID" value="NBH31616.1"/>
    <property type="molecule type" value="Genomic_DNA"/>
</dbReference>
<keyword evidence="3" id="KW-0482">Metalloprotease</keyword>
<proteinExistence type="predicted"/>
<evidence type="ECO:0000313" key="4">
    <source>
        <dbReference type="Proteomes" id="UP000481807"/>
    </source>
</evidence>
<protein>
    <submittedName>
        <fullName evidence="3">CPBP family intramembrane metalloprotease</fullName>
    </submittedName>
</protein>
<dbReference type="Proteomes" id="UP000481807">
    <property type="component" value="Unassembled WGS sequence"/>
</dbReference>
<keyword evidence="3" id="KW-0645">Protease</keyword>